<proteinExistence type="inferred from homology"/>
<keyword evidence="6 10" id="KW-0648">Protein biosynthesis</keyword>
<keyword evidence="4 10" id="KW-0547">Nucleotide-binding</keyword>
<keyword evidence="7 10" id="KW-0030">Aminoacyl-tRNA synthetase</keyword>
<dbReference type="PROSITE" id="PS00178">
    <property type="entry name" value="AA_TRNA_LIGASE_I"/>
    <property type="match status" value="1"/>
</dbReference>
<gene>
    <name evidence="11" type="ORF">GCM10011594_28870</name>
</gene>
<dbReference type="PANTHER" id="PTHR43766:SF1">
    <property type="entry name" value="TRYPTOPHAN--TRNA LIGASE, MITOCHONDRIAL"/>
    <property type="match status" value="1"/>
</dbReference>
<dbReference type="GO" id="GO:0006436">
    <property type="term" value="P:tryptophanyl-tRNA aminoacylation"/>
    <property type="evidence" value="ECO:0007669"/>
    <property type="project" value="UniProtKB-UniRule"/>
</dbReference>
<keyword evidence="12" id="KW-1185">Reference proteome</keyword>
<evidence type="ECO:0000256" key="3">
    <source>
        <dbReference type="ARBA" id="ARBA00022598"/>
    </source>
</evidence>
<reference evidence="11" key="1">
    <citation type="journal article" date="2014" name="Int. J. Syst. Evol. Microbiol.">
        <title>Complete genome sequence of Corynebacterium casei LMG S-19264T (=DSM 44701T), isolated from a smear-ripened cheese.</title>
        <authorList>
            <consortium name="US DOE Joint Genome Institute (JGI-PGF)"/>
            <person name="Walter F."/>
            <person name="Albersmeier A."/>
            <person name="Kalinowski J."/>
            <person name="Ruckert C."/>
        </authorList>
    </citation>
    <scope>NUCLEOTIDE SEQUENCE</scope>
    <source>
        <strain evidence="11">CGMCC 4.7308</strain>
    </source>
</reference>
<dbReference type="InterPro" id="IPR050203">
    <property type="entry name" value="Trp-tRNA_synthetase"/>
</dbReference>
<evidence type="ECO:0000256" key="2">
    <source>
        <dbReference type="ARBA" id="ARBA00013161"/>
    </source>
</evidence>
<comment type="similarity">
    <text evidence="1 10">Belongs to the class-I aminoacyl-tRNA synthetase family.</text>
</comment>
<evidence type="ECO:0000256" key="1">
    <source>
        <dbReference type="ARBA" id="ARBA00005594"/>
    </source>
</evidence>
<dbReference type="Proteomes" id="UP000655208">
    <property type="component" value="Unassembled WGS sequence"/>
</dbReference>
<comment type="caution">
    <text evidence="11">The sequence shown here is derived from an EMBL/GenBank/DDBJ whole genome shotgun (WGS) entry which is preliminary data.</text>
</comment>
<dbReference type="InterPro" id="IPR014729">
    <property type="entry name" value="Rossmann-like_a/b/a_fold"/>
</dbReference>
<dbReference type="AlphaFoldDB" id="A0A917WIM8"/>
<dbReference type="Gene3D" id="3.40.50.620">
    <property type="entry name" value="HUPs"/>
    <property type="match status" value="1"/>
</dbReference>
<dbReference type="FunFam" id="1.10.240.10:FF:000005">
    <property type="entry name" value="Tryptophan--tRNA ligase"/>
    <property type="match status" value="1"/>
</dbReference>
<dbReference type="GO" id="GO:0005737">
    <property type="term" value="C:cytoplasm"/>
    <property type="evidence" value="ECO:0007669"/>
    <property type="project" value="UniProtKB-UniRule"/>
</dbReference>
<evidence type="ECO:0000313" key="11">
    <source>
        <dbReference type="EMBL" id="GGM07094.1"/>
    </source>
</evidence>
<keyword evidence="5 10" id="KW-0067">ATP-binding</keyword>
<evidence type="ECO:0000256" key="4">
    <source>
        <dbReference type="ARBA" id="ARBA00022741"/>
    </source>
</evidence>
<dbReference type="InterPro" id="IPR002305">
    <property type="entry name" value="aa-tRNA-synth_Ic"/>
</dbReference>
<evidence type="ECO:0000256" key="9">
    <source>
        <dbReference type="NCBIfam" id="TIGR00233"/>
    </source>
</evidence>
<evidence type="ECO:0000256" key="8">
    <source>
        <dbReference type="ARBA" id="ARBA00049929"/>
    </source>
</evidence>
<organism evidence="11 12">
    <name type="scientific">Nakamurella endophytica</name>
    <dbReference type="NCBI Taxonomy" id="1748367"/>
    <lineage>
        <taxon>Bacteria</taxon>
        <taxon>Bacillati</taxon>
        <taxon>Actinomycetota</taxon>
        <taxon>Actinomycetes</taxon>
        <taxon>Nakamurellales</taxon>
        <taxon>Nakamurellaceae</taxon>
        <taxon>Nakamurella</taxon>
    </lineage>
</organism>
<evidence type="ECO:0000256" key="6">
    <source>
        <dbReference type="ARBA" id="ARBA00022917"/>
    </source>
</evidence>
<evidence type="ECO:0000256" key="7">
    <source>
        <dbReference type="ARBA" id="ARBA00023146"/>
    </source>
</evidence>
<evidence type="ECO:0000256" key="10">
    <source>
        <dbReference type="RuleBase" id="RU363036"/>
    </source>
</evidence>
<name>A0A917WIM8_9ACTN</name>
<dbReference type="GO" id="GO:0004830">
    <property type="term" value="F:tryptophan-tRNA ligase activity"/>
    <property type="evidence" value="ECO:0007669"/>
    <property type="project" value="UniProtKB-UniRule"/>
</dbReference>
<dbReference type="InterPro" id="IPR002306">
    <property type="entry name" value="Trp-tRNA-ligase"/>
</dbReference>
<dbReference type="Pfam" id="PF00579">
    <property type="entry name" value="tRNA-synt_1b"/>
    <property type="match status" value="1"/>
</dbReference>
<dbReference type="GO" id="GO:0005524">
    <property type="term" value="F:ATP binding"/>
    <property type="evidence" value="ECO:0007669"/>
    <property type="project" value="UniProtKB-KW"/>
</dbReference>
<dbReference type="RefSeq" id="WP_188942653.1">
    <property type="nucleotide sequence ID" value="NZ_BMNA01000005.1"/>
</dbReference>
<reference evidence="11" key="2">
    <citation type="submission" date="2020-09" db="EMBL/GenBank/DDBJ databases">
        <authorList>
            <person name="Sun Q."/>
            <person name="Zhou Y."/>
        </authorList>
    </citation>
    <scope>NUCLEOTIDE SEQUENCE</scope>
    <source>
        <strain evidence="11">CGMCC 4.7308</strain>
    </source>
</reference>
<dbReference type="PRINTS" id="PR01039">
    <property type="entry name" value="TRNASYNTHTRP"/>
</dbReference>
<dbReference type="EMBL" id="BMNA01000005">
    <property type="protein sequence ID" value="GGM07094.1"/>
    <property type="molecule type" value="Genomic_DNA"/>
</dbReference>
<dbReference type="EC" id="6.1.1.2" evidence="2 9"/>
<dbReference type="InterPro" id="IPR001412">
    <property type="entry name" value="aa-tRNA-synth_I_CS"/>
</dbReference>
<dbReference type="PANTHER" id="PTHR43766">
    <property type="entry name" value="TRYPTOPHAN--TRNA LIGASE, MITOCHONDRIAL"/>
    <property type="match status" value="1"/>
</dbReference>
<sequence length="373" mass="39319">MTSATGTAPTDPAPLDSDGATELADGTVEAATARSADLERRIAADPGRFRVLTGDRPTGDLHLGHLLGSLANRVRLQDAGVPITVVIADYQVITDRDHVGPVRERVLGLLADYLAAGMDPERSVIFPHSAVPALHQLMLPLLSLVTDSELRRNPTVKAELADSGRPLSGLLLTYPVHQAADILSMAGTVVPVGRDQLPHLELTRVLARRFNERYGPVFAEPEPLLSAVPVLLGTDGRKMAKSRGNSIALSATADETAAALRRARTDSLRTIDYDPVGRPEVSSLLDLAAALGGTDPVALAAEIGDGGAAELKRRATEAVNTALAPLRARRRELVADPGYLQGVLVDGIARASATAGETLAAVRRAMGTEYLPH</sequence>
<evidence type="ECO:0000313" key="12">
    <source>
        <dbReference type="Proteomes" id="UP000655208"/>
    </source>
</evidence>
<keyword evidence="3 10" id="KW-0436">Ligase</keyword>
<dbReference type="SUPFAM" id="SSF52374">
    <property type="entry name" value="Nucleotidylyl transferase"/>
    <property type="match status" value="1"/>
</dbReference>
<dbReference type="Gene3D" id="1.10.240.10">
    <property type="entry name" value="Tyrosyl-Transfer RNA Synthetase"/>
    <property type="match status" value="1"/>
</dbReference>
<protein>
    <recommendedName>
        <fullName evidence="2 9">Tryptophan--tRNA ligase</fullName>
        <ecNumber evidence="2 9">6.1.1.2</ecNumber>
    </recommendedName>
</protein>
<evidence type="ECO:0000256" key="5">
    <source>
        <dbReference type="ARBA" id="ARBA00022840"/>
    </source>
</evidence>
<comment type="catalytic activity">
    <reaction evidence="8">
        <text>tRNA(Trp) + L-tryptophan + ATP = L-tryptophyl-tRNA(Trp) + AMP + diphosphate + H(+)</text>
        <dbReference type="Rhea" id="RHEA:24080"/>
        <dbReference type="Rhea" id="RHEA-COMP:9671"/>
        <dbReference type="Rhea" id="RHEA-COMP:9705"/>
        <dbReference type="ChEBI" id="CHEBI:15378"/>
        <dbReference type="ChEBI" id="CHEBI:30616"/>
        <dbReference type="ChEBI" id="CHEBI:33019"/>
        <dbReference type="ChEBI" id="CHEBI:57912"/>
        <dbReference type="ChEBI" id="CHEBI:78442"/>
        <dbReference type="ChEBI" id="CHEBI:78535"/>
        <dbReference type="ChEBI" id="CHEBI:456215"/>
        <dbReference type="EC" id="6.1.1.2"/>
    </reaction>
</comment>
<dbReference type="NCBIfam" id="TIGR00233">
    <property type="entry name" value="trpS"/>
    <property type="match status" value="1"/>
</dbReference>
<accession>A0A917WIM8</accession>